<dbReference type="Gene3D" id="3.30.70.1900">
    <property type="match status" value="1"/>
</dbReference>
<dbReference type="STRING" id="485913.Krac_11611"/>
<dbReference type="Pfam" id="PF10040">
    <property type="entry name" value="CRISPR_Cas6"/>
    <property type="match status" value="1"/>
</dbReference>
<keyword evidence="1" id="KW-0540">Nuclease</keyword>
<dbReference type="InterPro" id="IPR045648">
    <property type="entry name" value="CRISPR-assoc_Cas6-like_N"/>
</dbReference>
<keyword evidence="4" id="KW-0051">Antiviral defense</keyword>
<comment type="caution">
    <text evidence="7">The sequence shown here is derived from an EMBL/GenBank/DDBJ whole genome shotgun (WGS) entry which is preliminary data.</text>
</comment>
<dbReference type="Gene3D" id="3.30.70.1890">
    <property type="match status" value="1"/>
</dbReference>
<dbReference type="CDD" id="cd21141">
    <property type="entry name" value="Cas6_III-like"/>
    <property type="match status" value="1"/>
</dbReference>
<dbReference type="Proteomes" id="UP000004508">
    <property type="component" value="Unassembled WGS sequence"/>
</dbReference>
<evidence type="ECO:0000313" key="7">
    <source>
        <dbReference type="EMBL" id="EFH90015.1"/>
    </source>
</evidence>
<protein>
    <submittedName>
        <fullName evidence="7">Uncharacterized protein</fullName>
    </submittedName>
</protein>
<gene>
    <name evidence="7" type="ORF">Krac_11611</name>
</gene>
<dbReference type="NCBIfam" id="TIGR01877">
    <property type="entry name" value="cas_cas6"/>
    <property type="match status" value="1"/>
</dbReference>
<sequence>MTTTTGDLFAIMLRLHPVEAKKVPLSSGHLIQSAFLDIIRQGDPTLSEWLHRPNQRRPYTLGLLGFHHLSTKQRIAAMYENRMMEVMPGQYYWLRITLLDTTLFQTFLQYLITKAHALRVRIGEAHFEISRILSSTEPEQAQQSWAGHTTFQDLHALEPARKRYPFEFASPTAFSKGQRPWGKMLTLLPEPSTVFESLARQWETFAPAGLHLSDEGLTARQFEAWCMENIVVQHYDLQTCYVPAGNFGHTGFLGEITYEVKGNPGSPEARWLTTLARFAFYSGTGSKTTMGMGQTRCIVQEIQPKALKEA</sequence>
<dbReference type="InterPro" id="IPR019267">
    <property type="entry name" value="CRISPR-assoc_Cas6_C"/>
</dbReference>
<dbReference type="InterPro" id="IPR045747">
    <property type="entry name" value="CRISPR-assoc_prot_Cas6_N_sf"/>
</dbReference>
<dbReference type="GO" id="GO:0051607">
    <property type="term" value="P:defense response to virus"/>
    <property type="evidence" value="ECO:0007669"/>
    <property type="project" value="UniProtKB-KW"/>
</dbReference>
<dbReference type="EMBL" id="ADVG01000001">
    <property type="protein sequence ID" value="EFH90015.1"/>
    <property type="molecule type" value="Genomic_DNA"/>
</dbReference>
<evidence type="ECO:0000259" key="6">
    <source>
        <dbReference type="Pfam" id="PF19308"/>
    </source>
</evidence>
<dbReference type="Pfam" id="PF19308">
    <property type="entry name" value="CRISPR_Cas6_N"/>
    <property type="match status" value="1"/>
</dbReference>
<evidence type="ECO:0000259" key="5">
    <source>
        <dbReference type="Pfam" id="PF10040"/>
    </source>
</evidence>
<dbReference type="InterPro" id="IPR010156">
    <property type="entry name" value="CRISPR-assoc_prot_Cas6"/>
</dbReference>
<evidence type="ECO:0000256" key="3">
    <source>
        <dbReference type="ARBA" id="ARBA00022801"/>
    </source>
</evidence>
<keyword evidence="8" id="KW-1185">Reference proteome</keyword>
<dbReference type="OrthoDB" id="425607at2"/>
<evidence type="ECO:0000256" key="4">
    <source>
        <dbReference type="ARBA" id="ARBA00023118"/>
    </source>
</evidence>
<organism evidence="7 8">
    <name type="scientific">Ktedonobacter racemifer DSM 44963</name>
    <dbReference type="NCBI Taxonomy" id="485913"/>
    <lineage>
        <taxon>Bacteria</taxon>
        <taxon>Bacillati</taxon>
        <taxon>Chloroflexota</taxon>
        <taxon>Ktedonobacteria</taxon>
        <taxon>Ktedonobacterales</taxon>
        <taxon>Ktedonobacteraceae</taxon>
        <taxon>Ktedonobacter</taxon>
    </lineage>
</organism>
<name>D6TCJ8_KTERA</name>
<evidence type="ECO:0000256" key="2">
    <source>
        <dbReference type="ARBA" id="ARBA00022759"/>
    </source>
</evidence>
<evidence type="ECO:0000313" key="8">
    <source>
        <dbReference type="Proteomes" id="UP000004508"/>
    </source>
</evidence>
<keyword evidence="3" id="KW-0378">Hydrolase</keyword>
<dbReference type="eggNOG" id="COG5551">
    <property type="taxonomic scope" value="Bacteria"/>
</dbReference>
<dbReference type="InParanoid" id="D6TCJ8"/>
<evidence type="ECO:0000256" key="1">
    <source>
        <dbReference type="ARBA" id="ARBA00022722"/>
    </source>
</evidence>
<feature type="domain" description="CRISPR-associated protein Cas6 C-terminal" evidence="5">
    <location>
        <begin position="167"/>
        <end position="295"/>
    </location>
</feature>
<reference evidence="7 8" key="1">
    <citation type="journal article" date="2011" name="Stand. Genomic Sci.">
        <title>Non-contiguous finished genome sequence and contextual data of the filamentous soil bacterium Ktedonobacter racemifer type strain (SOSP1-21).</title>
        <authorList>
            <person name="Chang Y.J."/>
            <person name="Land M."/>
            <person name="Hauser L."/>
            <person name="Chertkov O."/>
            <person name="Del Rio T.G."/>
            <person name="Nolan M."/>
            <person name="Copeland A."/>
            <person name="Tice H."/>
            <person name="Cheng J.F."/>
            <person name="Lucas S."/>
            <person name="Han C."/>
            <person name="Goodwin L."/>
            <person name="Pitluck S."/>
            <person name="Ivanova N."/>
            <person name="Ovchinikova G."/>
            <person name="Pati A."/>
            <person name="Chen A."/>
            <person name="Palaniappan K."/>
            <person name="Mavromatis K."/>
            <person name="Liolios K."/>
            <person name="Brettin T."/>
            <person name="Fiebig A."/>
            <person name="Rohde M."/>
            <person name="Abt B."/>
            <person name="Goker M."/>
            <person name="Detter J.C."/>
            <person name="Woyke T."/>
            <person name="Bristow J."/>
            <person name="Eisen J.A."/>
            <person name="Markowitz V."/>
            <person name="Hugenholtz P."/>
            <person name="Kyrpides N.C."/>
            <person name="Klenk H.P."/>
            <person name="Lapidus A."/>
        </authorList>
    </citation>
    <scope>NUCLEOTIDE SEQUENCE [LARGE SCALE GENOMIC DNA]</scope>
    <source>
        <strain evidence="8">DSM 44963</strain>
    </source>
</reference>
<dbReference type="GO" id="GO:0016788">
    <property type="term" value="F:hydrolase activity, acting on ester bonds"/>
    <property type="evidence" value="ECO:0007669"/>
    <property type="project" value="InterPro"/>
</dbReference>
<dbReference type="GO" id="GO:0004519">
    <property type="term" value="F:endonuclease activity"/>
    <property type="evidence" value="ECO:0007669"/>
    <property type="project" value="UniProtKB-KW"/>
</dbReference>
<feature type="domain" description="CRISPR-associated protein Cas6-like N-terminal" evidence="6">
    <location>
        <begin position="10"/>
        <end position="155"/>
    </location>
</feature>
<keyword evidence="2" id="KW-0255">Endonuclease</keyword>
<accession>D6TCJ8</accession>
<dbReference type="AlphaFoldDB" id="D6TCJ8"/>
<proteinExistence type="predicted"/>
<dbReference type="RefSeq" id="WP_007907030.1">
    <property type="nucleotide sequence ID" value="NZ_ADVG01000001.1"/>
</dbReference>